<name>A0A367ZUW2_9BACT</name>
<protein>
    <submittedName>
        <fullName evidence="1">Flagellar protein</fullName>
    </submittedName>
</protein>
<dbReference type="EMBL" id="QOQW01000001">
    <property type="protein sequence ID" value="RCK81637.1"/>
    <property type="molecule type" value="Genomic_DNA"/>
</dbReference>
<evidence type="ECO:0000313" key="1">
    <source>
        <dbReference type="EMBL" id="RCK81637.1"/>
    </source>
</evidence>
<comment type="caution">
    <text evidence="1">The sequence shown here is derived from an EMBL/GenBank/DDBJ whole genome shotgun (WGS) entry which is preliminary data.</text>
</comment>
<sequence length="131" mass="14420">MGAPVTPKLISCRVCGVIMVKFSKDVCQKCYTAEEEIFARVRDYLRANPGVTVEEVAKAVQTEPSKIEFFISSGRMERVGLQIAHTCQTCNKVIKVGLICPECSKALKEKVSTLQQELKKKLPDGSGGGRR</sequence>
<keyword evidence="1" id="KW-0969">Cilium</keyword>
<keyword evidence="1" id="KW-0966">Cell projection</keyword>
<dbReference type="Proteomes" id="UP000252355">
    <property type="component" value="Unassembled WGS sequence"/>
</dbReference>
<organism evidence="1 2">
    <name type="scientific">Candidatus Ozemobacter sibiricus</name>
    <dbReference type="NCBI Taxonomy" id="2268124"/>
    <lineage>
        <taxon>Bacteria</taxon>
        <taxon>Candidatus Ozemobacteria</taxon>
        <taxon>Candidatus Ozemobacterales</taxon>
        <taxon>Candidatus Ozemobacteraceae</taxon>
        <taxon>Candidatus Ozemobacter</taxon>
    </lineage>
</organism>
<dbReference type="AlphaFoldDB" id="A0A367ZUW2"/>
<accession>A0A367ZUW2</accession>
<reference evidence="1 2" key="1">
    <citation type="submission" date="2018-05" db="EMBL/GenBank/DDBJ databases">
        <title>A metagenomic window into the 2 km-deep terrestrial subsurface aquifer revealed taxonomically and functionally diverse microbial community comprising novel uncultured bacterial lineages.</title>
        <authorList>
            <person name="Kadnikov V.V."/>
            <person name="Mardanov A.V."/>
            <person name="Beletsky A.V."/>
            <person name="Banks D."/>
            <person name="Pimenov N.V."/>
            <person name="Frank Y.A."/>
            <person name="Karnachuk O.V."/>
            <person name="Ravin N.V."/>
        </authorList>
    </citation>
    <scope>NUCLEOTIDE SEQUENCE [LARGE SCALE GENOMIC DNA]</scope>
    <source>
        <strain evidence="1">BY5</strain>
    </source>
</reference>
<keyword evidence="1" id="KW-0282">Flagellum</keyword>
<evidence type="ECO:0000313" key="2">
    <source>
        <dbReference type="Proteomes" id="UP000252355"/>
    </source>
</evidence>
<proteinExistence type="predicted"/>
<gene>
    <name evidence="1" type="ORF">OZSIB_0771</name>
</gene>